<sequence>MRRIVALLLWGGWAMGVRSEESIPSPSPAPVPVEMLVDGKPFSASQGIYNIPALAKSVGFRLGKSALEDPEGCRRMRFKLDGVDEAWRQMSSEMCFIVRFADAAGDQVWQRRFSVDGISTGWHGEPETSTFTPRQETVRVPTSATSMTIAISSSGPPTAMGIYVVQALKITGTSPSGRRVVYEAGSSAGEHPSIADGWGRSGTRPSMARLVSTSTGESFCILDDDPGTHAEWNLSRAGAPRVEPGEVLTIEWSEMYDIGMGNRFDVNYGNLSPGTYLFWSEELDATGKTLTGPRSLSFVVLQPFWKRAWFWAGGLMLVGALLWLACRAIIRRRIYQHLSRLEQERVVEQERLRIARDLHDDLGARLTHISLMSGLAENEPQSAASRENFQRISSMARELVAALYQTVWTVNPEHDHLEALVDYLCQLTQTFCDTAKIRCRIHSCEVPGERPVSSEVRHNVTLAVKEALHNAIKHASATEITVRMEFADPHLTILVSDNGRGFDSTIVAPGNGLDNMARRMKTLGGTVSLQGAPHEGTTVRFEVSIPAAPSKRSPAT</sequence>
<name>A0A366HMR0_9BACT</name>
<keyword evidence="2 6" id="KW-0418">Kinase</keyword>
<evidence type="ECO:0000259" key="5">
    <source>
        <dbReference type="PROSITE" id="PS50109"/>
    </source>
</evidence>
<evidence type="ECO:0000256" key="2">
    <source>
        <dbReference type="ARBA" id="ARBA00022777"/>
    </source>
</evidence>
<dbReference type="GO" id="GO:0016020">
    <property type="term" value="C:membrane"/>
    <property type="evidence" value="ECO:0007669"/>
    <property type="project" value="InterPro"/>
</dbReference>
<keyword evidence="4" id="KW-0472">Membrane</keyword>
<dbReference type="SMART" id="SM00387">
    <property type="entry name" value="HATPase_c"/>
    <property type="match status" value="1"/>
</dbReference>
<dbReference type="PANTHER" id="PTHR24421">
    <property type="entry name" value="NITRATE/NITRITE SENSOR PROTEIN NARX-RELATED"/>
    <property type="match status" value="1"/>
</dbReference>
<dbReference type="RefSeq" id="WP_113959104.1">
    <property type="nucleotide sequence ID" value="NZ_QNRR01000005.1"/>
</dbReference>
<reference evidence="6 7" key="1">
    <citation type="submission" date="2018-06" db="EMBL/GenBank/DDBJ databases">
        <title>Genomic Encyclopedia of Type Strains, Phase IV (KMG-IV): sequencing the most valuable type-strain genomes for metagenomic binning, comparative biology and taxonomic classification.</title>
        <authorList>
            <person name="Goeker M."/>
        </authorList>
    </citation>
    <scope>NUCLEOTIDE SEQUENCE [LARGE SCALE GENOMIC DNA]</scope>
    <source>
        <strain evidence="6 7">DSM 25532</strain>
    </source>
</reference>
<dbReference type="PROSITE" id="PS50109">
    <property type="entry name" value="HIS_KIN"/>
    <property type="match status" value="1"/>
</dbReference>
<gene>
    <name evidence="6" type="ORF">DES53_10510</name>
</gene>
<dbReference type="AlphaFoldDB" id="A0A366HMR0"/>
<proteinExistence type="predicted"/>
<dbReference type="InterPro" id="IPR003594">
    <property type="entry name" value="HATPase_dom"/>
</dbReference>
<dbReference type="Pfam" id="PF07730">
    <property type="entry name" value="HisKA_3"/>
    <property type="match status" value="1"/>
</dbReference>
<dbReference type="SUPFAM" id="SSF55874">
    <property type="entry name" value="ATPase domain of HSP90 chaperone/DNA topoisomerase II/histidine kinase"/>
    <property type="match status" value="1"/>
</dbReference>
<keyword evidence="7" id="KW-1185">Reference proteome</keyword>
<evidence type="ECO:0000313" key="6">
    <source>
        <dbReference type="EMBL" id="RBP43612.1"/>
    </source>
</evidence>
<feature type="transmembrane region" description="Helical" evidence="4">
    <location>
        <begin position="308"/>
        <end position="330"/>
    </location>
</feature>
<evidence type="ECO:0000256" key="4">
    <source>
        <dbReference type="SAM" id="Phobius"/>
    </source>
</evidence>
<keyword evidence="1" id="KW-0808">Transferase</keyword>
<keyword evidence="4" id="KW-1133">Transmembrane helix</keyword>
<keyword evidence="4" id="KW-0812">Transmembrane</keyword>
<dbReference type="InterPro" id="IPR036890">
    <property type="entry name" value="HATPase_C_sf"/>
</dbReference>
<dbReference type="CDD" id="cd16917">
    <property type="entry name" value="HATPase_UhpB-NarQ-NarX-like"/>
    <property type="match status" value="1"/>
</dbReference>
<evidence type="ECO:0000256" key="3">
    <source>
        <dbReference type="ARBA" id="ARBA00023012"/>
    </source>
</evidence>
<dbReference type="InterPro" id="IPR013783">
    <property type="entry name" value="Ig-like_fold"/>
</dbReference>
<dbReference type="Gene3D" id="3.30.565.10">
    <property type="entry name" value="Histidine kinase-like ATPase, C-terminal domain"/>
    <property type="match status" value="1"/>
</dbReference>
<dbReference type="Pfam" id="PF02518">
    <property type="entry name" value="HATPase_c"/>
    <property type="match status" value="1"/>
</dbReference>
<dbReference type="InterPro" id="IPR011712">
    <property type="entry name" value="Sig_transdc_His_kin_sub3_dim/P"/>
</dbReference>
<dbReference type="InterPro" id="IPR050482">
    <property type="entry name" value="Sensor_HK_TwoCompSys"/>
</dbReference>
<evidence type="ECO:0000256" key="1">
    <source>
        <dbReference type="ARBA" id="ARBA00022679"/>
    </source>
</evidence>
<feature type="domain" description="Histidine kinase" evidence="5">
    <location>
        <begin position="353"/>
        <end position="547"/>
    </location>
</feature>
<dbReference type="GO" id="GO:0000155">
    <property type="term" value="F:phosphorelay sensor kinase activity"/>
    <property type="evidence" value="ECO:0007669"/>
    <property type="project" value="InterPro"/>
</dbReference>
<dbReference type="Gene3D" id="1.20.5.1930">
    <property type="match status" value="1"/>
</dbReference>
<dbReference type="InterPro" id="IPR005467">
    <property type="entry name" value="His_kinase_dom"/>
</dbReference>
<dbReference type="EMBL" id="QNRR01000005">
    <property type="protein sequence ID" value="RBP43612.1"/>
    <property type="molecule type" value="Genomic_DNA"/>
</dbReference>
<accession>A0A366HMR0</accession>
<comment type="caution">
    <text evidence="6">The sequence shown here is derived from an EMBL/GenBank/DDBJ whole genome shotgun (WGS) entry which is preliminary data.</text>
</comment>
<keyword evidence="3" id="KW-0902">Two-component regulatory system</keyword>
<dbReference type="PANTHER" id="PTHR24421:SF63">
    <property type="entry name" value="SENSOR HISTIDINE KINASE DESK"/>
    <property type="match status" value="1"/>
</dbReference>
<dbReference type="Gene3D" id="2.60.40.10">
    <property type="entry name" value="Immunoglobulins"/>
    <property type="match status" value="1"/>
</dbReference>
<dbReference type="GO" id="GO:0046983">
    <property type="term" value="F:protein dimerization activity"/>
    <property type="evidence" value="ECO:0007669"/>
    <property type="project" value="InterPro"/>
</dbReference>
<organism evidence="6 7">
    <name type="scientific">Roseimicrobium gellanilyticum</name>
    <dbReference type="NCBI Taxonomy" id="748857"/>
    <lineage>
        <taxon>Bacteria</taxon>
        <taxon>Pseudomonadati</taxon>
        <taxon>Verrucomicrobiota</taxon>
        <taxon>Verrucomicrobiia</taxon>
        <taxon>Verrucomicrobiales</taxon>
        <taxon>Verrucomicrobiaceae</taxon>
        <taxon>Roseimicrobium</taxon>
    </lineage>
</organism>
<dbReference type="Proteomes" id="UP000253426">
    <property type="component" value="Unassembled WGS sequence"/>
</dbReference>
<dbReference type="OrthoDB" id="176246at2"/>
<protein>
    <submittedName>
        <fullName evidence="6">Histidine kinase-like protein</fullName>
    </submittedName>
</protein>
<evidence type="ECO:0000313" key="7">
    <source>
        <dbReference type="Proteomes" id="UP000253426"/>
    </source>
</evidence>